<keyword evidence="9" id="KW-1185">Reference proteome</keyword>
<gene>
    <name evidence="8" type="ORF">D5400_12380</name>
</gene>
<dbReference type="InterPro" id="IPR036259">
    <property type="entry name" value="MFS_trans_sf"/>
</dbReference>
<proteinExistence type="predicted"/>
<dbReference type="Proteomes" id="UP000268192">
    <property type="component" value="Chromosome"/>
</dbReference>
<dbReference type="PANTHER" id="PTHR43124">
    <property type="entry name" value="PURINE EFFLUX PUMP PBUE"/>
    <property type="match status" value="1"/>
</dbReference>
<feature type="domain" description="Major facilitator superfamily (MFS) profile" evidence="7">
    <location>
        <begin position="3"/>
        <end position="394"/>
    </location>
</feature>
<evidence type="ECO:0000256" key="2">
    <source>
        <dbReference type="ARBA" id="ARBA00022475"/>
    </source>
</evidence>
<dbReference type="RefSeq" id="WP_126010283.1">
    <property type="nucleotide sequence ID" value="NZ_CP032509.1"/>
</dbReference>
<comment type="subcellular location">
    <subcellularLocation>
        <location evidence="1">Cell membrane</location>
        <topology evidence="1">Multi-pass membrane protein</topology>
    </subcellularLocation>
</comment>
<feature type="transmembrane region" description="Helical" evidence="6">
    <location>
        <begin position="69"/>
        <end position="88"/>
    </location>
</feature>
<dbReference type="EMBL" id="CP032509">
    <property type="protein sequence ID" value="AZN71967.1"/>
    <property type="molecule type" value="Genomic_DNA"/>
</dbReference>
<dbReference type="AlphaFoldDB" id="A0A3Q8XQX1"/>
<feature type="transmembrane region" description="Helical" evidence="6">
    <location>
        <begin position="37"/>
        <end position="57"/>
    </location>
</feature>
<feature type="transmembrane region" description="Helical" evidence="6">
    <location>
        <begin position="128"/>
        <end position="148"/>
    </location>
</feature>
<evidence type="ECO:0000256" key="1">
    <source>
        <dbReference type="ARBA" id="ARBA00004651"/>
    </source>
</evidence>
<evidence type="ECO:0000259" key="7">
    <source>
        <dbReference type="PROSITE" id="PS50850"/>
    </source>
</evidence>
<keyword evidence="5 6" id="KW-0472">Membrane</keyword>
<accession>A0A3Q8XQX1</accession>
<dbReference type="InterPro" id="IPR020846">
    <property type="entry name" value="MFS_dom"/>
</dbReference>
<dbReference type="PROSITE" id="PS50850">
    <property type="entry name" value="MFS"/>
    <property type="match status" value="1"/>
</dbReference>
<keyword evidence="3 6" id="KW-0812">Transmembrane</keyword>
<keyword evidence="2" id="KW-1003">Cell membrane</keyword>
<dbReference type="SUPFAM" id="SSF103473">
    <property type="entry name" value="MFS general substrate transporter"/>
    <property type="match status" value="1"/>
</dbReference>
<evidence type="ECO:0000256" key="6">
    <source>
        <dbReference type="SAM" id="Phobius"/>
    </source>
</evidence>
<name>A0A3Q8XQX1_9HYPH</name>
<feature type="transmembrane region" description="Helical" evidence="6">
    <location>
        <begin position="328"/>
        <end position="347"/>
    </location>
</feature>
<keyword evidence="4 6" id="KW-1133">Transmembrane helix</keyword>
<feature type="transmembrane region" description="Helical" evidence="6">
    <location>
        <begin position="160"/>
        <end position="178"/>
    </location>
</feature>
<feature type="transmembrane region" description="Helical" evidence="6">
    <location>
        <begin position="94"/>
        <end position="116"/>
    </location>
</feature>
<dbReference type="GO" id="GO:0005886">
    <property type="term" value="C:plasma membrane"/>
    <property type="evidence" value="ECO:0007669"/>
    <property type="project" value="UniProtKB-SubCell"/>
</dbReference>
<dbReference type="OrthoDB" id="272777at2"/>
<reference evidence="8 9" key="1">
    <citation type="submission" date="2018-09" db="EMBL/GenBank/DDBJ databases">
        <title>Marinorhizobium profundi gen. nov., sp. nov., isolated from a deep-sea sediment sample from the New Britain Trench and proposal of Marinorhizobiaceae fam. nov. in the order Rhizobiales of the class Alphaproteobacteria.</title>
        <authorList>
            <person name="Cao J."/>
        </authorList>
    </citation>
    <scope>NUCLEOTIDE SEQUENCE [LARGE SCALE GENOMIC DNA]</scope>
    <source>
        <strain evidence="8 9">WS11</strain>
    </source>
</reference>
<evidence type="ECO:0000313" key="9">
    <source>
        <dbReference type="Proteomes" id="UP000268192"/>
    </source>
</evidence>
<dbReference type="PANTHER" id="PTHR43124:SF3">
    <property type="entry name" value="CHLORAMPHENICOL EFFLUX PUMP RV0191"/>
    <property type="match status" value="1"/>
</dbReference>
<feature type="transmembrane region" description="Helical" evidence="6">
    <location>
        <begin position="296"/>
        <end position="316"/>
    </location>
</feature>
<dbReference type="Gene3D" id="1.20.1250.20">
    <property type="entry name" value="MFS general substrate transporter like domains"/>
    <property type="match status" value="2"/>
</dbReference>
<organism evidence="8 9">
    <name type="scientific">Georhizobium profundi</name>
    <dbReference type="NCBI Taxonomy" id="2341112"/>
    <lineage>
        <taxon>Bacteria</taxon>
        <taxon>Pseudomonadati</taxon>
        <taxon>Pseudomonadota</taxon>
        <taxon>Alphaproteobacteria</taxon>
        <taxon>Hyphomicrobiales</taxon>
        <taxon>Rhizobiaceae</taxon>
        <taxon>Georhizobium</taxon>
    </lineage>
</organism>
<dbReference type="GO" id="GO:0022857">
    <property type="term" value="F:transmembrane transporter activity"/>
    <property type="evidence" value="ECO:0007669"/>
    <property type="project" value="InterPro"/>
</dbReference>
<protein>
    <submittedName>
        <fullName evidence="8">MFS transporter</fullName>
    </submittedName>
</protein>
<dbReference type="InterPro" id="IPR011701">
    <property type="entry name" value="MFS"/>
</dbReference>
<feature type="transmembrane region" description="Helical" evidence="6">
    <location>
        <begin position="237"/>
        <end position="260"/>
    </location>
</feature>
<feature type="transmembrane region" description="Helical" evidence="6">
    <location>
        <begin position="199"/>
        <end position="217"/>
    </location>
</feature>
<dbReference type="KEGG" id="abaw:D5400_12380"/>
<evidence type="ECO:0000313" key="8">
    <source>
        <dbReference type="EMBL" id="AZN71967.1"/>
    </source>
</evidence>
<sequence>MAGLIALSLSYILSQFFRSFLAVLTPTLSTDLGMTNAQLSLASGIWFVTFALMQFAVGTWLDRYGPRRTASMLLAVGGAGGAMIFATAETPGMIILAMALIGIGCSPLLMASLFIFARLYSPLRFAVFASWFIAVGNAGNVLGAAPLAASVEFFGWRTSMAALGAISLMVAVAIFVLVRDPDKLESDGQSSGLRGYIDLLKMPVLWAIIPLTAVNYAPAATIRGLWAGPYLDQVYGAGSLLIGNVALAMAIAMVIGSFAYGPLDTMLRTRKWVAFGGNAASFSILVALVLVPMPPFAFAAAALVAIGLFGTSYGVLMAHARAFFPAHLTGRGVTLMNFFSIGGAGLIQFATGPVFGSAYDGANPASAYSTLFGFYALLLAIGLAIYIFSRDARPGERVSSSVAR</sequence>
<evidence type="ECO:0000256" key="3">
    <source>
        <dbReference type="ARBA" id="ARBA00022692"/>
    </source>
</evidence>
<evidence type="ECO:0000256" key="4">
    <source>
        <dbReference type="ARBA" id="ARBA00022989"/>
    </source>
</evidence>
<feature type="transmembrane region" description="Helical" evidence="6">
    <location>
        <begin position="272"/>
        <end position="290"/>
    </location>
</feature>
<feature type="transmembrane region" description="Helical" evidence="6">
    <location>
        <begin position="367"/>
        <end position="388"/>
    </location>
</feature>
<evidence type="ECO:0000256" key="5">
    <source>
        <dbReference type="ARBA" id="ARBA00023136"/>
    </source>
</evidence>
<dbReference type="Pfam" id="PF07690">
    <property type="entry name" value="MFS_1"/>
    <property type="match status" value="1"/>
</dbReference>
<dbReference type="InterPro" id="IPR050189">
    <property type="entry name" value="MFS_Efflux_Transporters"/>
</dbReference>